<dbReference type="EMBL" id="QSLN01000007">
    <property type="protein sequence ID" value="RDV83036.1"/>
    <property type="molecule type" value="Genomic_DNA"/>
</dbReference>
<sequence>MTIIEHLEELRRVLIVSAVATGALSLVAAVFYRQILALLLSPLTSAGYKVVFTAPTEAFMTIVKVCLFSGFLMALPIILWQIWSFLAPALEETERRYFVLFVFGSFFLFVGGVLFGFFGVYRYGLAFLLRFGGDYLVPMLTIGKYISFTIYFLVPFGIIFELPLVSYLLARLELISSKFLASKRKYAFLVIVVLAAAITPTPDAFTCLLMAGPMYLLYEISVFIVRLTEKAMARQKEKSELRPEPH</sequence>
<keyword evidence="5" id="KW-0811">Translocation</keyword>
<protein>
    <recommendedName>
        <fullName evidence="5">Sec-independent protein translocase protein TatC</fullName>
    </recommendedName>
</protein>
<feature type="transmembrane region" description="Helical" evidence="5">
    <location>
        <begin position="186"/>
        <end position="202"/>
    </location>
</feature>
<evidence type="ECO:0000256" key="2">
    <source>
        <dbReference type="ARBA" id="ARBA00022692"/>
    </source>
</evidence>
<dbReference type="Proteomes" id="UP000256329">
    <property type="component" value="Unassembled WGS sequence"/>
</dbReference>
<accession>A0A3D8P367</accession>
<dbReference type="RefSeq" id="WP_115792680.1">
    <property type="nucleotide sequence ID" value="NZ_QSLN01000007.1"/>
</dbReference>
<feature type="transmembrane region" description="Helical" evidence="5">
    <location>
        <begin position="62"/>
        <end position="86"/>
    </location>
</feature>
<feature type="transmembrane region" description="Helical" evidence="5">
    <location>
        <begin position="145"/>
        <end position="165"/>
    </location>
</feature>
<gene>
    <name evidence="5 6" type="primary">tatC</name>
    <name evidence="6" type="ORF">DXX99_06460</name>
</gene>
<dbReference type="Pfam" id="PF00902">
    <property type="entry name" value="TatC"/>
    <property type="match status" value="1"/>
</dbReference>
<reference evidence="6 7" key="1">
    <citation type="submission" date="2018-08" db="EMBL/GenBank/DDBJ databases">
        <title>Form III RuBisCO-mediated autotrophy in Thermodesulfobium bacteria.</title>
        <authorList>
            <person name="Toshchakov S.V."/>
            <person name="Kublanov I.V."/>
            <person name="Frolov E."/>
            <person name="Bonch-Osmolovskaya E.A."/>
            <person name="Tourova T.P."/>
            <person name="Chernych N.A."/>
            <person name="Lebedinsky A.V."/>
        </authorList>
    </citation>
    <scope>NUCLEOTIDE SEQUENCE [LARGE SCALE GENOMIC DNA]</scope>
    <source>
        <strain evidence="6 7">SR</strain>
    </source>
</reference>
<proteinExistence type="inferred from homology"/>
<dbReference type="PRINTS" id="PR01840">
    <property type="entry name" value="TATCFAMILY"/>
</dbReference>
<dbReference type="PANTHER" id="PTHR30371:SF0">
    <property type="entry name" value="SEC-INDEPENDENT PROTEIN TRANSLOCASE PROTEIN TATC, CHLOROPLASTIC-RELATED"/>
    <property type="match status" value="1"/>
</dbReference>
<keyword evidence="7" id="KW-1185">Reference proteome</keyword>
<dbReference type="NCBIfam" id="TIGR00945">
    <property type="entry name" value="tatC"/>
    <property type="match status" value="1"/>
</dbReference>
<dbReference type="GO" id="GO:0009977">
    <property type="term" value="F:proton motive force dependent protein transmembrane transporter activity"/>
    <property type="evidence" value="ECO:0007669"/>
    <property type="project" value="TreeGrafter"/>
</dbReference>
<dbReference type="PANTHER" id="PTHR30371">
    <property type="entry name" value="SEC-INDEPENDENT PROTEIN TRANSLOCASE PROTEIN TATC"/>
    <property type="match status" value="1"/>
</dbReference>
<keyword evidence="5" id="KW-1003">Cell membrane</keyword>
<dbReference type="InterPro" id="IPR002033">
    <property type="entry name" value="TatC"/>
</dbReference>
<organism evidence="6 7">
    <name type="scientific">Ammonifex thiophilus</name>
    <dbReference type="NCBI Taxonomy" id="444093"/>
    <lineage>
        <taxon>Bacteria</taxon>
        <taxon>Bacillati</taxon>
        <taxon>Bacillota</taxon>
        <taxon>Clostridia</taxon>
        <taxon>Thermoanaerobacterales</taxon>
        <taxon>Thermoanaerobacteraceae</taxon>
        <taxon>Ammonifex</taxon>
    </lineage>
</organism>
<dbReference type="AlphaFoldDB" id="A0A3D8P367"/>
<evidence type="ECO:0000313" key="7">
    <source>
        <dbReference type="Proteomes" id="UP000256329"/>
    </source>
</evidence>
<keyword evidence="5" id="KW-0653">Protein transport</keyword>
<keyword evidence="3 5" id="KW-1133">Transmembrane helix</keyword>
<evidence type="ECO:0000256" key="4">
    <source>
        <dbReference type="ARBA" id="ARBA00023136"/>
    </source>
</evidence>
<comment type="caution">
    <text evidence="5">Lacks conserved residue(s) required for the propagation of feature annotation.</text>
</comment>
<feature type="transmembrane region" description="Helical" evidence="5">
    <location>
        <begin position="12"/>
        <end position="32"/>
    </location>
</feature>
<keyword evidence="2 5" id="KW-0812">Transmembrane</keyword>
<feature type="transmembrane region" description="Helical" evidence="5">
    <location>
        <begin position="98"/>
        <end position="125"/>
    </location>
</feature>
<comment type="caution">
    <text evidence="6">The sequence shown here is derived from an EMBL/GenBank/DDBJ whole genome shotgun (WGS) entry which is preliminary data.</text>
</comment>
<comment type="similarity">
    <text evidence="5">Belongs to the TatC family.</text>
</comment>
<dbReference type="OrthoDB" id="9777044at2"/>
<comment type="function">
    <text evidence="5">Part of the twin-arginine translocation (Tat) system that transports large folded proteins containing a characteristic twin-arginine motif in their signal peptide across membranes.</text>
</comment>
<keyword evidence="5" id="KW-0813">Transport</keyword>
<comment type="subunit">
    <text evidence="5">Forms a complex with TatA.</text>
</comment>
<evidence type="ECO:0000256" key="3">
    <source>
        <dbReference type="ARBA" id="ARBA00022989"/>
    </source>
</evidence>
<evidence type="ECO:0000313" key="6">
    <source>
        <dbReference type="EMBL" id="RDV83036.1"/>
    </source>
</evidence>
<dbReference type="HAMAP" id="MF_00902">
    <property type="entry name" value="TatC"/>
    <property type="match status" value="1"/>
</dbReference>
<name>A0A3D8P367_9THEO</name>
<keyword evidence="4 5" id="KW-0472">Membrane</keyword>
<evidence type="ECO:0000256" key="1">
    <source>
        <dbReference type="ARBA" id="ARBA00004141"/>
    </source>
</evidence>
<comment type="subcellular location">
    <subcellularLocation>
        <location evidence="5">Cell membrane</location>
        <topology evidence="5">Multi-pass membrane protein</topology>
    </subcellularLocation>
    <subcellularLocation>
        <location evidence="1">Membrane</location>
        <topology evidence="1">Multi-pass membrane protein</topology>
    </subcellularLocation>
</comment>
<dbReference type="GO" id="GO:0065002">
    <property type="term" value="P:intracellular protein transmembrane transport"/>
    <property type="evidence" value="ECO:0007669"/>
    <property type="project" value="TreeGrafter"/>
</dbReference>
<dbReference type="GO" id="GO:0043953">
    <property type="term" value="P:protein transport by the Tat complex"/>
    <property type="evidence" value="ECO:0007669"/>
    <property type="project" value="UniProtKB-UniRule"/>
</dbReference>
<evidence type="ECO:0000256" key="5">
    <source>
        <dbReference type="HAMAP-Rule" id="MF_00902"/>
    </source>
</evidence>
<dbReference type="GO" id="GO:0033281">
    <property type="term" value="C:TAT protein transport complex"/>
    <property type="evidence" value="ECO:0007669"/>
    <property type="project" value="UniProtKB-UniRule"/>
</dbReference>